<keyword evidence="1" id="KW-0479">Metal-binding</keyword>
<evidence type="ECO:0000313" key="6">
    <source>
        <dbReference type="Proteomes" id="UP000199158"/>
    </source>
</evidence>
<dbReference type="Pfam" id="PF14446">
    <property type="entry name" value="Prok-RING_1"/>
    <property type="match status" value="1"/>
</dbReference>
<keyword evidence="4" id="KW-0472">Membrane</keyword>
<dbReference type="STRING" id="474960.SAMN05216180_0920"/>
<dbReference type="EMBL" id="FOCG01000001">
    <property type="protein sequence ID" value="SEM62341.1"/>
    <property type="molecule type" value="Genomic_DNA"/>
</dbReference>
<organism evidence="5 6">
    <name type="scientific">Hydrogenoanaerobacterium saccharovorans</name>
    <dbReference type="NCBI Taxonomy" id="474960"/>
    <lineage>
        <taxon>Bacteria</taxon>
        <taxon>Bacillati</taxon>
        <taxon>Bacillota</taxon>
        <taxon>Clostridia</taxon>
        <taxon>Eubacteriales</taxon>
        <taxon>Oscillospiraceae</taxon>
        <taxon>Hydrogenoanaerobacterium</taxon>
    </lineage>
</organism>
<keyword evidence="2" id="KW-0863">Zinc-finger</keyword>
<evidence type="ECO:0008006" key="7">
    <source>
        <dbReference type="Google" id="ProtNLM"/>
    </source>
</evidence>
<dbReference type="OrthoDB" id="1753424at2"/>
<sequence length="340" mass="38593">MNKYNGVPCPICGKVFTKKDDVVVCPECGAPHHRDCYRELGHCALSEQHTQGFVWKNPNHENANSSFQPEATQTDEQAGNLFLCPRCNSANEAGSIFCRSCGMKLGISVPPQQTPDYQRNFQSQGDYQVNLNAQQAQSAAQFGIAPEDKINGVTVKEIAQFIGENTFYYLPRFKLFDMAKHSISVNFSAIIFNFFYYFNRKMYKAGTVLLSLFILSMLPNLLLVYYLFPDILQNLLILNAPPIDLTPYSNLLVVSNILHYIYLIVCLFSGFFANKLYFRFVLKRISDIKKDYDGRPESEYAQALAVSGRTNKVLVVAVAALLFICYFVYYALLLTTYNLF</sequence>
<keyword evidence="3" id="KW-0862">Zinc</keyword>
<feature type="transmembrane region" description="Helical" evidence="4">
    <location>
        <begin position="248"/>
        <end position="273"/>
    </location>
</feature>
<dbReference type="InterPro" id="IPR039522">
    <property type="entry name" value="RING_finger_1_prok"/>
</dbReference>
<evidence type="ECO:0000256" key="4">
    <source>
        <dbReference type="SAM" id="Phobius"/>
    </source>
</evidence>
<name>A0A1H7ZVJ4_9FIRM</name>
<accession>A0A1H7ZVJ4</accession>
<evidence type="ECO:0000256" key="1">
    <source>
        <dbReference type="ARBA" id="ARBA00022723"/>
    </source>
</evidence>
<dbReference type="PROSITE" id="PS01359">
    <property type="entry name" value="ZF_PHD_1"/>
    <property type="match status" value="1"/>
</dbReference>
<dbReference type="AlphaFoldDB" id="A0A1H7ZVJ4"/>
<proteinExistence type="predicted"/>
<feature type="transmembrane region" description="Helical" evidence="4">
    <location>
        <begin position="205"/>
        <end position="228"/>
    </location>
</feature>
<protein>
    <recommendedName>
        <fullName evidence="7">Zinc-ribbon domain-containing protein</fullName>
    </recommendedName>
</protein>
<dbReference type="RefSeq" id="WP_092752098.1">
    <property type="nucleotide sequence ID" value="NZ_FOCG01000001.1"/>
</dbReference>
<keyword evidence="6" id="KW-1185">Reference proteome</keyword>
<dbReference type="Proteomes" id="UP000199158">
    <property type="component" value="Unassembled WGS sequence"/>
</dbReference>
<keyword evidence="4" id="KW-1133">Transmembrane helix</keyword>
<evidence type="ECO:0000256" key="3">
    <source>
        <dbReference type="ARBA" id="ARBA00022833"/>
    </source>
</evidence>
<feature type="transmembrane region" description="Helical" evidence="4">
    <location>
        <begin position="313"/>
        <end position="332"/>
    </location>
</feature>
<keyword evidence="4" id="KW-0812">Transmembrane</keyword>
<evidence type="ECO:0000313" key="5">
    <source>
        <dbReference type="EMBL" id="SEM62341.1"/>
    </source>
</evidence>
<feature type="transmembrane region" description="Helical" evidence="4">
    <location>
        <begin position="181"/>
        <end position="198"/>
    </location>
</feature>
<gene>
    <name evidence="5" type="ORF">SAMN05216180_0920</name>
</gene>
<dbReference type="InterPro" id="IPR019786">
    <property type="entry name" value="Zinc_finger_PHD-type_CS"/>
</dbReference>
<evidence type="ECO:0000256" key="2">
    <source>
        <dbReference type="ARBA" id="ARBA00022771"/>
    </source>
</evidence>
<reference evidence="5 6" key="1">
    <citation type="submission" date="2016-10" db="EMBL/GenBank/DDBJ databases">
        <authorList>
            <person name="de Groot N.N."/>
        </authorList>
    </citation>
    <scope>NUCLEOTIDE SEQUENCE [LARGE SCALE GENOMIC DNA]</scope>
    <source>
        <strain evidence="5 6">CGMCC 1.5070</strain>
    </source>
</reference>
<dbReference type="GO" id="GO:0008270">
    <property type="term" value="F:zinc ion binding"/>
    <property type="evidence" value="ECO:0007669"/>
    <property type="project" value="UniProtKB-KW"/>
</dbReference>